<comment type="caution">
    <text evidence="1">The sequence shown here is derived from an EMBL/GenBank/DDBJ whole genome shotgun (WGS) entry which is preliminary data.</text>
</comment>
<protein>
    <submittedName>
        <fullName evidence="1">Uncharacterized protein</fullName>
    </submittedName>
</protein>
<organism evidence="1 2">
    <name type="scientific">Characodon lateralis</name>
    <dbReference type="NCBI Taxonomy" id="208331"/>
    <lineage>
        <taxon>Eukaryota</taxon>
        <taxon>Metazoa</taxon>
        <taxon>Chordata</taxon>
        <taxon>Craniata</taxon>
        <taxon>Vertebrata</taxon>
        <taxon>Euteleostomi</taxon>
        <taxon>Actinopterygii</taxon>
        <taxon>Neopterygii</taxon>
        <taxon>Teleostei</taxon>
        <taxon>Neoteleostei</taxon>
        <taxon>Acanthomorphata</taxon>
        <taxon>Ovalentaria</taxon>
        <taxon>Atherinomorphae</taxon>
        <taxon>Cyprinodontiformes</taxon>
        <taxon>Goodeidae</taxon>
        <taxon>Characodon</taxon>
    </lineage>
</organism>
<gene>
    <name evidence="1" type="ORF">CHARACLAT_033281</name>
</gene>
<dbReference type="Proteomes" id="UP001352852">
    <property type="component" value="Unassembled WGS sequence"/>
</dbReference>
<proteinExistence type="predicted"/>
<accession>A0ABU7F8I3</accession>
<keyword evidence="2" id="KW-1185">Reference proteome</keyword>
<reference evidence="1 2" key="1">
    <citation type="submission" date="2021-06" db="EMBL/GenBank/DDBJ databases">
        <authorList>
            <person name="Palmer J.M."/>
        </authorList>
    </citation>
    <scope>NUCLEOTIDE SEQUENCE [LARGE SCALE GENOMIC DNA]</scope>
    <source>
        <strain evidence="1 2">CL_MEX2019</strain>
        <tissue evidence="1">Muscle</tissue>
    </source>
</reference>
<dbReference type="EMBL" id="JAHUTJ010080593">
    <property type="protein sequence ID" value="MED6295586.1"/>
    <property type="molecule type" value="Genomic_DNA"/>
</dbReference>
<evidence type="ECO:0000313" key="2">
    <source>
        <dbReference type="Proteomes" id="UP001352852"/>
    </source>
</evidence>
<name>A0ABU7F8I3_9TELE</name>
<evidence type="ECO:0000313" key="1">
    <source>
        <dbReference type="EMBL" id="MED6295586.1"/>
    </source>
</evidence>
<sequence>MHGFQNVLQKSEKCAAAITAASLLGNGSPCFVHTEAEIFAPSHLQNSFGSLGKGAVFSATQHFACRPKSLMLVSSEQSTLFPMFHQSLPSWWQTAFRTSYEISSTWLSSCHSSIKARPAKHGNRCLGK</sequence>